<name>A0A4Y9ZQP7_9AGAM</name>
<sequence length="486" mass="54307">MSTPPSPPDNSVLDPWLSFCSSRLSFLDGVSAYSDVAVLDSSRAKLDQEFDALQAASNIIKARRNALSPATRLHPEILAHIFSFLAAEEIPQNSTHRITVRRGVQVLGGSSRGEVTLGWMRVTHVCRLWRKIALDHPSLWGIDVDSLRPCTTERLRRSKQAPLVVRYHNPVNNLLAAEQDILMSLLAETPRTSELALTCPQQYAWDSMAHLLVVRAPLLETFSYSTPQRRMGQSCILPWNLFAGDAPRLREISLTDARLPLESSLYEHLTHLSLSTSEYGPAPMAAFTRDELLSVLARMPELEKLELTWTIPSAMDMAALLPADAAVALPKLKKLKLAAQPTDCLKLVEYLTIPTTTAIHLNCHERGNPDDEYPVKRHRLLDLLMRQVPEPLQSILINRPAGCIEFTGWTTMHTPTTATHDTDDPHAQVYLHLSAGRVPSRSLDEEMLCLMLDRLDENALRAMHVNIGDQDLRFQRAPGPKSWASS</sequence>
<dbReference type="AlphaFoldDB" id="A0A4Y9ZQP7"/>
<protein>
    <recommendedName>
        <fullName evidence="1">F-box domain-containing protein</fullName>
    </recommendedName>
</protein>
<feature type="non-terminal residue" evidence="2">
    <location>
        <position position="486"/>
    </location>
</feature>
<dbReference type="Pfam" id="PF12937">
    <property type="entry name" value="F-box-like"/>
    <property type="match status" value="1"/>
</dbReference>
<evidence type="ECO:0000259" key="1">
    <source>
        <dbReference type="Pfam" id="PF12937"/>
    </source>
</evidence>
<comment type="caution">
    <text evidence="2">The sequence shown here is derived from an EMBL/GenBank/DDBJ whole genome shotgun (WGS) entry which is preliminary data.</text>
</comment>
<dbReference type="PANTHER" id="PTHR38926:SF5">
    <property type="entry name" value="F-BOX AND LEUCINE-RICH REPEAT PROTEIN 6"/>
    <property type="match status" value="1"/>
</dbReference>
<organism evidence="2 3">
    <name type="scientific">Hericium alpestre</name>
    <dbReference type="NCBI Taxonomy" id="135208"/>
    <lineage>
        <taxon>Eukaryota</taxon>
        <taxon>Fungi</taxon>
        <taxon>Dikarya</taxon>
        <taxon>Basidiomycota</taxon>
        <taxon>Agaricomycotina</taxon>
        <taxon>Agaricomycetes</taxon>
        <taxon>Russulales</taxon>
        <taxon>Hericiaceae</taxon>
        <taxon>Hericium</taxon>
    </lineage>
</organism>
<dbReference type="Proteomes" id="UP000298061">
    <property type="component" value="Unassembled WGS sequence"/>
</dbReference>
<dbReference type="PANTHER" id="PTHR38926">
    <property type="entry name" value="F-BOX DOMAIN CONTAINING PROTEIN, EXPRESSED"/>
    <property type="match status" value="1"/>
</dbReference>
<evidence type="ECO:0000313" key="3">
    <source>
        <dbReference type="Proteomes" id="UP000298061"/>
    </source>
</evidence>
<proteinExistence type="predicted"/>
<keyword evidence="3" id="KW-1185">Reference proteome</keyword>
<dbReference type="EMBL" id="SFCI01001413">
    <property type="protein sequence ID" value="TFY75828.1"/>
    <property type="molecule type" value="Genomic_DNA"/>
</dbReference>
<dbReference type="InterPro" id="IPR001810">
    <property type="entry name" value="F-box_dom"/>
</dbReference>
<feature type="domain" description="F-box" evidence="1">
    <location>
        <begin position="75"/>
        <end position="140"/>
    </location>
</feature>
<gene>
    <name evidence="2" type="ORF">EWM64_g8185</name>
</gene>
<reference evidence="2 3" key="1">
    <citation type="submission" date="2019-02" db="EMBL/GenBank/DDBJ databases">
        <title>Genome sequencing of the rare red list fungi Hericium alpestre (H. flagellum).</title>
        <authorList>
            <person name="Buettner E."/>
            <person name="Kellner H."/>
        </authorList>
    </citation>
    <scope>NUCLEOTIDE SEQUENCE [LARGE SCALE GENOMIC DNA]</scope>
    <source>
        <strain evidence="2 3">DSM 108284</strain>
    </source>
</reference>
<dbReference type="Gene3D" id="1.20.1280.50">
    <property type="match status" value="1"/>
</dbReference>
<evidence type="ECO:0000313" key="2">
    <source>
        <dbReference type="EMBL" id="TFY75828.1"/>
    </source>
</evidence>
<dbReference type="OrthoDB" id="3172239at2759"/>
<accession>A0A4Y9ZQP7</accession>